<organism evidence="2">
    <name type="scientific">Rhodosorus marinus</name>
    <dbReference type="NCBI Taxonomy" id="101924"/>
    <lineage>
        <taxon>Eukaryota</taxon>
        <taxon>Rhodophyta</taxon>
        <taxon>Stylonematophyceae</taxon>
        <taxon>Stylonematales</taxon>
        <taxon>Stylonemataceae</taxon>
        <taxon>Rhodosorus</taxon>
    </lineage>
</organism>
<sequence length="185" mass="20451">MERSSPASTSRALAMARRLRRSGLNTNAATVLENHVKELPRDERAWAALGVLYDELGLPEKAHDAYQVVDEIRARCRAVSPRDKLVASINAQKKLARRLESTPVSSMSDDASAIPGDSAVEPPQSFGLTKGRAILESLREESANLWEEDKLPDIPAPDESYLARQIWQLEMLRNVGAVTFQTVNS</sequence>
<reference evidence="2" key="1">
    <citation type="submission" date="2021-01" db="EMBL/GenBank/DDBJ databases">
        <authorList>
            <person name="Corre E."/>
            <person name="Pelletier E."/>
            <person name="Niang G."/>
            <person name="Scheremetjew M."/>
            <person name="Finn R."/>
            <person name="Kale V."/>
            <person name="Holt S."/>
            <person name="Cochrane G."/>
            <person name="Meng A."/>
            <person name="Brown T."/>
            <person name="Cohen L."/>
        </authorList>
    </citation>
    <scope>NUCLEOTIDE SEQUENCE</scope>
    <source>
        <strain evidence="2">CCMP 769</strain>
    </source>
</reference>
<name>A0A7S2ZV78_9RHOD</name>
<dbReference type="AlphaFoldDB" id="A0A7S2ZV78"/>
<feature type="region of interest" description="Disordered" evidence="1">
    <location>
        <begin position="100"/>
        <end position="122"/>
    </location>
</feature>
<dbReference type="SUPFAM" id="SSF48452">
    <property type="entry name" value="TPR-like"/>
    <property type="match status" value="1"/>
</dbReference>
<dbReference type="InterPro" id="IPR011990">
    <property type="entry name" value="TPR-like_helical_dom_sf"/>
</dbReference>
<evidence type="ECO:0000256" key="1">
    <source>
        <dbReference type="SAM" id="MobiDB-lite"/>
    </source>
</evidence>
<evidence type="ECO:0000313" key="2">
    <source>
        <dbReference type="EMBL" id="CAE0051753.1"/>
    </source>
</evidence>
<dbReference type="Gene3D" id="1.25.40.10">
    <property type="entry name" value="Tetratricopeptide repeat domain"/>
    <property type="match status" value="1"/>
</dbReference>
<proteinExistence type="predicted"/>
<accession>A0A7S2ZV78</accession>
<gene>
    <name evidence="2" type="ORF">RMAR00112_LOCUS19753</name>
</gene>
<dbReference type="EMBL" id="HBHW01025457">
    <property type="protein sequence ID" value="CAE0051753.1"/>
    <property type="molecule type" value="Transcribed_RNA"/>
</dbReference>
<protein>
    <submittedName>
        <fullName evidence="2">Uncharacterized protein</fullName>
    </submittedName>
</protein>